<feature type="compositionally biased region" description="Basic and acidic residues" evidence="8">
    <location>
        <begin position="280"/>
        <end position="290"/>
    </location>
</feature>
<protein>
    <recommendedName>
        <fullName evidence="7">Derlin</fullName>
    </recommendedName>
</protein>
<evidence type="ECO:0000256" key="1">
    <source>
        <dbReference type="ARBA" id="ARBA00004477"/>
    </source>
</evidence>
<feature type="transmembrane region" description="Helical" evidence="7">
    <location>
        <begin position="114"/>
        <end position="134"/>
    </location>
</feature>
<evidence type="ECO:0000256" key="3">
    <source>
        <dbReference type="ARBA" id="ARBA00022692"/>
    </source>
</evidence>
<dbReference type="GO" id="GO:0005789">
    <property type="term" value="C:endoplasmic reticulum membrane"/>
    <property type="evidence" value="ECO:0007669"/>
    <property type="project" value="UniProtKB-SubCell"/>
</dbReference>
<evidence type="ECO:0000256" key="4">
    <source>
        <dbReference type="ARBA" id="ARBA00022824"/>
    </source>
</evidence>
<dbReference type="InterPro" id="IPR035952">
    <property type="entry name" value="Rhomboid-like_sf"/>
</dbReference>
<organism evidence="9">
    <name type="scientific">Ixodes ricinus</name>
    <name type="common">Common tick</name>
    <name type="synonym">Acarus ricinus</name>
    <dbReference type="NCBI Taxonomy" id="34613"/>
    <lineage>
        <taxon>Eukaryota</taxon>
        <taxon>Metazoa</taxon>
        <taxon>Ecdysozoa</taxon>
        <taxon>Arthropoda</taxon>
        <taxon>Chelicerata</taxon>
        <taxon>Arachnida</taxon>
        <taxon>Acari</taxon>
        <taxon>Parasitiformes</taxon>
        <taxon>Ixodida</taxon>
        <taxon>Ixodoidea</taxon>
        <taxon>Ixodidae</taxon>
        <taxon>Ixodinae</taxon>
        <taxon>Ixodes</taxon>
    </lineage>
</organism>
<evidence type="ECO:0000256" key="7">
    <source>
        <dbReference type="RuleBase" id="RU363059"/>
    </source>
</evidence>
<evidence type="ECO:0000256" key="2">
    <source>
        <dbReference type="ARBA" id="ARBA00008917"/>
    </source>
</evidence>
<comment type="similarity">
    <text evidence="2 7">Belongs to the derlin family.</text>
</comment>
<keyword evidence="4 7" id="KW-0256">Endoplasmic reticulum</keyword>
<dbReference type="EMBL" id="GADI01000753">
    <property type="protein sequence ID" value="JAA73055.1"/>
    <property type="molecule type" value="mRNA"/>
</dbReference>
<name>A0A0K8RPS3_IXORI</name>
<dbReference type="InterPro" id="IPR007599">
    <property type="entry name" value="DER1"/>
</dbReference>
<keyword evidence="5 7" id="KW-1133">Transmembrane helix</keyword>
<dbReference type="SUPFAM" id="SSF144091">
    <property type="entry name" value="Rhomboid-like"/>
    <property type="match status" value="1"/>
</dbReference>
<dbReference type="GO" id="GO:0006950">
    <property type="term" value="P:response to stress"/>
    <property type="evidence" value="ECO:0007669"/>
    <property type="project" value="UniProtKB-ARBA"/>
</dbReference>
<dbReference type="Pfam" id="PF04511">
    <property type="entry name" value="DER1"/>
    <property type="match status" value="1"/>
</dbReference>
<comment type="subcellular location">
    <subcellularLocation>
        <location evidence="1 7">Endoplasmic reticulum membrane</location>
        <topology evidence="1 7">Multi-pass membrane protein</topology>
    </subcellularLocation>
</comment>
<reference evidence="9" key="1">
    <citation type="submission" date="2012-12" db="EMBL/GenBank/DDBJ databases">
        <title>Identification and characterization of a phenylalanine ammonia-lyase gene family in Isatis indigotica Fort.</title>
        <authorList>
            <person name="Liu Q."/>
            <person name="Chen J."/>
            <person name="Zhou X."/>
            <person name="Di P."/>
            <person name="Xiao Y."/>
            <person name="Xuan H."/>
            <person name="Zhang L."/>
            <person name="Chen W."/>
        </authorList>
    </citation>
    <scope>NUCLEOTIDE SEQUENCE</scope>
    <source>
        <tissue evidence="9">Salivary gland</tissue>
    </source>
</reference>
<keyword evidence="6 7" id="KW-0472">Membrane</keyword>
<feature type="non-terminal residue" evidence="9">
    <location>
        <position position="1"/>
    </location>
</feature>
<feature type="transmembrane region" description="Helical" evidence="7">
    <location>
        <begin position="225"/>
        <end position="242"/>
    </location>
</feature>
<dbReference type="AlphaFoldDB" id="A0A0K8RPS3"/>
<evidence type="ECO:0000313" key="9">
    <source>
        <dbReference type="EMBL" id="JAA73055.1"/>
    </source>
</evidence>
<keyword evidence="3 7" id="KW-0812">Transmembrane</keyword>
<comment type="function">
    <text evidence="7">May be involved in the degradation of misfolded endoplasmic reticulum (ER) luminal proteins.</text>
</comment>
<feature type="transmembrane region" description="Helical" evidence="7">
    <location>
        <begin position="75"/>
        <end position="93"/>
    </location>
</feature>
<accession>A0A0K8RPS3</accession>
<feature type="region of interest" description="Disordered" evidence="8">
    <location>
        <begin position="272"/>
        <end position="303"/>
    </location>
</feature>
<sequence length="303" mass="34556">IPDLAFSLALTSASADGGSQQLYPCEVHVGLAVCGSNPESRHLCTDARSAHLSAALVTMTEITDWFRSLPVFTRYWFGLSVVFPILGRFRLVSPQYLVLTYDLFVRKFQIWRPVTAVFFYPMGFHYLVNLYFLYTYSIRLETGLFDGHPANYLFMLLFNWICIVIVALLSDLMLLMDPLVLSVLYVWCQLNKDVIVSFWFGTQFKAVYLPWVLFAFNMIISGGGLYELIGILVGHLYFFLMFKYPQEFGGRNLLQVPSILYHYFPNRAGGTSGFGQAPTPRREGADDRAGGWHNWGRGRVLQN</sequence>
<feature type="transmembrane region" description="Helical" evidence="7">
    <location>
        <begin position="194"/>
        <end position="219"/>
    </location>
</feature>
<evidence type="ECO:0000256" key="8">
    <source>
        <dbReference type="SAM" id="MobiDB-lite"/>
    </source>
</evidence>
<evidence type="ECO:0000256" key="6">
    <source>
        <dbReference type="ARBA" id="ARBA00023136"/>
    </source>
</evidence>
<feature type="transmembrane region" description="Helical" evidence="7">
    <location>
        <begin position="154"/>
        <end position="187"/>
    </location>
</feature>
<evidence type="ECO:0000256" key="5">
    <source>
        <dbReference type="ARBA" id="ARBA00022989"/>
    </source>
</evidence>
<proteinExistence type="evidence at transcript level"/>
<dbReference type="PANTHER" id="PTHR11009">
    <property type="entry name" value="DER1-LIKE PROTEIN, DERLIN"/>
    <property type="match status" value="1"/>
</dbReference>